<accession>A0AAV1ZVG4</accession>
<dbReference type="Proteomes" id="UP001497382">
    <property type="component" value="Unassembled WGS sequence"/>
</dbReference>
<proteinExistence type="predicted"/>
<dbReference type="AlphaFoldDB" id="A0AAV1ZVG4"/>
<evidence type="ECO:0000313" key="1">
    <source>
        <dbReference type="EMBL" id="CAL1274435.1"/>
    </source>
</evidence>
<gene>
    <name evidence="1" type="ORF">LARSCL_LOCUS7461</name>
</gene>
<protein>
    <submittedName>
        <fullName evidence="1">Uncharacterized protein</fullName>
    </submittedName>
</protein>
<evidence type="ECO:0000313" key="2">
    <source>
        <dbReference type="Proteomes" id="UP001497382"/>
    </source>
</evidence>
<organism evidence="1 2">
    <name type="scientific">Larinioides sclopetarius</name>
    <dbReference type="NCBI Taxonomy" id="280406"/>
    <lineage>
        <taxon>Eukaryota</taxon>
        <taxon>Metazoa</taxon>
        <taxon>Ecdysozoa</taxon>
        <taxon>Arthropoda</taxon>
        <taxon>Chelicerata</taxon>
        <taxon>Arachnida</taxon>
        <taxon>Araneae</taxon>
        <taxon>Araneomorphae</taxon>
        <taxon>Entelegynae</taxon>
        <taxon>Araneoidea</taxon>
        <taxon>Araneidae</taxon>
        <taxon>Larinioides</taxon>
    </lineage>
</organism>
<keyword evidence="2" id="KW-1185">Reference proteome</keyword>
<dbReference type="EMBL" id="CAXIEN010000077">
    <property type="protein sequence ID" value="CAL1274435.1"/>
    <property type="molecule type" value="Genomic_DNA"/>
</dbReference>
<sequence length="20" mass="2477">MTGPKWQQTANLRWKSFYAY</sequence>
<name>A0AAV1ZVG4_9ARAC</name>
<comment type="caution">
    <text evidence="1">The sequence shown here is derived from an EMBL/GenBank/DDBJ whole genome shotgun (WGS) entry which is preliminary data.</text>
</comment>
<reference evidence="1 2" key="1">
    <citation type="submission" date="2024-04" db="EMBL/GenBank/DDBJ databases">
        <authorList>
            <person name="Rising A."/>
            <person name="Reimegard J."/>
            <person name="Sonavane S."/>
            <person name="Akerstrom W."/>
            <person name="Nylinder S."/>
            <person name="Hedman E."/>
            <person name="Kallberg Y."/>
        </authorList>
    </citation>
    <scope>NUCLEOTIDE SEQUENCE [LARGE SCALE GENOMIC DNA]</scope>
</reference>